<evidence type="ECO:0000256" key="6">
    <source>
        <dbReference type="ARBA" id="ARBA00023295"/>
    </source>
</evidence>
<feature type="domain" description="Glycosyl hydrolase family 81 C-terminal" evidence="11">
    <location>
        <begin position="415"/>
        <end position="763"/>
    </location>
</feature>
<dbReference type="EC" id="3.2.1.39" evidence="3"/>
<dbReference type="InterPro" id="IPR040720">
    <property type="entry name" value="GH81_C"/>
</dbReference>
<proteinExistence type="inferred from homology"/>
<evidence type="ECO:0000256" key="7">
    <source>
        <dbReference type="ARBA" id="ARBA00023316"/>
    </source>
</evidence>
<keyword evidence="5" id="KW-0119">Carbohydrate metabolism</keyword>
<evidence type="ECO:0000313" key="13">
    <source>
        <dbReference type="Proteomes" id="UP001623330"/>
    </source>
</evidence>
<evidence type="ECO:0000256" key="4">
    <source>
        <dbReference type="ARBA" id="ARBA00022801"/>
    </source>
</evidence>
<keyword evidence="7" id="KW-0961">Cell wall biogenesis/degradation</keyword>
<dbReference type="Gene3D" id="1.10.287.1170">
    <property type="entry name" value="glycoside hydrolase family 81 endo-[beta] glucanase"/>
    <property type="match status" value="1"/>
</dbReference>
<feature type="region of interest" description="Disordered" evidence="9">
    <location>
        <begin position="1"/>
        <end position="30"/>
    </location>
</feature>
<sequence>MSYNRPPMSLPGSDIDGGYLRPPLAPPIPPRMEDPDSLISSLVLESGTPAAAPEMIEQLADQNLPQIDPTEFATIEDLPINTSPPLDMFYRTRHEVNIPTGVDNGGRPIATNKFYGNFLLGSQTCATWTHPYSVWLSKSNDFPGLAATQIRASQRVFGEGNPARFFFSPIGIRSIIFGANEFPNFESISLKFTDLRHMSIQVWFKKSDNEHIRFPVVQGMGFLSAVYTNMTPKINSAVGFRRLVSLGNIRANIQKYQVELEDGVKWSIYATTARPENDFKLLQVNGNTISSNRSVNQCTIQVVADVTPAIDDAAGCYPVDCTVVNAVSNGKGLYRLNYQTEGSSNKGTTLIYGLRHHMVSMTIDTALKNINSELDSTVMGTMRGFLTNTLEMQVAIPNEIDFFPSTTIPGRSMKYEHNVLEKIRQAAAKEVHHDVLNESNLNSMYFSGKILAKFAWILYCCQYIVKDQGLVNILLPKLKEAFSRFTQNRQQLPLRYDTTWGGIISSGQSGDDFGNSYYNDHHFHYSYHIIAAAILTKVDRDVGDGKWYGQNRTWVENLIRDYANPSENDPFFPMYRSFDWFNGHSWAKGLFESGDGKDEESSSEDVNSCYALKLWGIVSGNRALVNRSDVQLGILNTSLNQYFLYDDRNKTEPAQFIKNKVSGILFENKIDHTTYFGNNLEYIQMIHAIPITPVSSFIRHPSFVEQEWHQLLQPIVNSVNDGWKGILMLNKALFDPQSAYDFFSNDSFNESHLDNGQSLTWSIAYAGAFL</sequence>
<accession>A0ABR4NS48</accession>
<keyword evidence="13" id="KW-1185">Reference proteome</keyword>
<evidence type="ECO:0000256" key="9">
    <source>
        <dbReference type="SAM" id="MobiDB-lite"/>
    </source>
</evidence>
<comment type="caution">
    <text evidence="12">The sequence shown here is derived from an EMBL/GenBank/DDBJ whole genome shotgun (WGS) entry which is preliminary data.</text>
</comment>
<dbReference type="PANTHER" id="PTHR31983">
    <property type="entry name" value="ENDO-1,3(4)-BETA-GLUCANASE 1"/>
    <property type="match status" value="1"/>
</dbReference>
<keyword evidence="4" id="KW-0378">Hydrolase</keyword>
<evidence type="ECO:0000259" key="10">
    <source>
        <dbReference type="Pfam" id="PF03639"/>
    </source>
</evidence>
<dbReference type="PROSITE" id="PS52008">
    <property type="entry name" value="GH81"/>
    <property type="match status" value="1"/>
</dbReference>
<dbReference type="Pfam" id="PF17652">
    <property type="entry name" value="Glyco_hydro81C"/>
    <property type="match status" value="1"/>
</dbReference>
<organism evidence="12 13">
    <name type="scientific">Nakaseomyces bracarensis</name>
    <dbReference type="NCBI Taxonomy" id="273131"/>
    <lineage>
        <taxon>Eukaryota</taxon>
        <taxon>Fungi</taxon>
        <taxon>Dikarya</taxon>
        <taxon>Ascomycota</taxon>
        <taxon>Saccharomycotina</taxon>
        <taxon>Saccharomycetes</taxon>
        <taxon>Saccharomycetales</taxon>
        <taxon>Saccharomycetaceae</taxon>
        <taxon>Nakaseomyces</taxon>
    </lineage>
</organism>
<keyword evidence="8" id="KW-0624">Polysaccharide degradation</keyword>
<dbReference type="Pfam" id="PF03639">
    <property type="entry name" value="Glyco_hydro_81"/>
    <property type="match status" value="1"/>
</dbReference>
<dbReference type="EMBL" id="JBEVYD010000008">
    <property type="protein sequence ID" value="KAL3231042.1"/>
    <property type="molecule type" value="Genomic_DNA"/>
</dbReference>
<evidence type="ECO:0000256" key="2">
    <source>
        <dbReference type="ARBA" id="ARBA00010730"/>
    </source>
</evidence>
<dbReference type="Proteomes" id="UP001623330">
    <property type="component" value="Unassembled WGS sequence"/>
</dbReference>
<protein>
    <recommendedName>
        <fullName evidence="3">glucan endo-1,3-beta-D-glucosidase</fullName>
        <ecNumber evidence="3">3.2.1.39</ecNumber>
    </recommendedName>
</protein>
<keyword evidence="6" id="KW-0326">Glycosidase</keyword>
<evidence type="ECO:0000313" key="12">
    <source>
        <dbReference type="EMBL" id="KAL3231042.1"/>
    </source>
</evidence>
<dbReference type="Gene3D" id="1.20.5.420">
    <property type="entry name" value="Immunoglobulin FC, subunit C"/>
    <property type="match status" value="1"/>
</dbReference>
<name>A0ABR4NS48_9SACH</name>
<evidence type="ECO:0000256" key="3">
    <source>
        <dbReference type="ARBA" id="ARBA00012780"/>
    </source>
</evidence>
<gene>
    <name evidence="12" type="ORF">RNJ44_00681</name>
</gene>
<dbReference type="InterPro" id="IPR040451">
    <property type="entry name" value="GH81_N"/>
</dbReference>
<evidence type="ECO:0000256" key="1">
    <source>
        <dbReference type="ARBA" id="ARBA00000382"/>
    </source>
</evidence>
<dbReference type="PANTHER" id="PTHR31983:SF0">
    <property type="entry name" value="GLUCAN ENDO-1,3-BETA-D-GLUCOSIDASE 2"/>
    <property type="match status" value="1"/>
</dbReference>
<evidence type="ECO:0000259" key="11">
    <source>
        <dbReference type="Pfam" id="PF17652"/>
    </source>
</evidence>
<comment type="similarity">
    <text evidence="2">Belongs to the glycosyl hydrolase 81 family.</text>
</comment>
<comment type="catalytic activity">
    <reaction evidence="1">
        <text>Hydrolysis of (1-&gt;3)-beta-D-glucosidic linkages in (1-&gt;3)-beta-D-glucans.</text>
        <dbReference type="EC" id="3.2.1.39"/>
    </reaction>
</comment>
<dbReference type="InterPro" id="IPR005200">
    <property type="entry name" value="Endo-beta-glucanase"/>
</dbReference>
<evidence type="ECO:0000256" key="8">
    <source>
        <dbReference type="ARBA" id="ARBA00023326"/>
    </source>
</evidence>
<evidence type="ECO:0000256" key="5">
    <source>
        <dbReference type="ARBA" id="ARBA00023277"/>
    </source>
</evidence>
<reference evidence="12 13" key="1">
    <citation type="submission" date="2024-05" db="EMBL/GenBank/DDBJ databases">
        <title>Long read based assembly of the Candida bracarensis genome reveals expanded adhesin content.</title>
        <authorList>
            <person name="Marcet-Houben M."/>
            <person name="Ksiezopolska E."/>
            <person name="Gabaldon T."/>
        </authorList>
    </citation>
    <scope>NUCLEOTIDE SEQUENCE [LARGE SCALE GENOMIC DNA]</scope>
    <source>
        <strain evidence="12 13">CBM6</strain>
    </source>
</reference>
<feature type="domain" description="Glycosyl hydrolase family 81 N-terminal" evidence="10">
    <location>
        <begin position="94"/>
        <end position="405"/>
    </location>
</feature>
<dbReference type="Gene3D" id="2.70.98.30">
    <property type="entry name" value="Golgi alpha-mannosidase II, domain 4"/>
    <property type="match status" value="1"/>
</dbReference>